<dbReference type="OrthoDB" id="6364804at2"/>
<organism evidence="3 4">
    <name type="scientific">Marinobacter halophilus</name>
    <dbReference type="NCBI Taxonomy" id="1323740"/>
    <lineage>
        <taxon>Bacteria</taxon>
        <taxon>Pseudomonadati</taxon>
        <taxon>Pseudomonadota</taxon>
        <taxon>Gammaproteobacteria</taxon>
        <taxon>Pseudomonadales</taxon>
        <taxon>Marinobacteraceae</taxon>
        <taxon>Marinobacter</taxon>
    </lineage>
</organism>
<name>A0A2T1KGJ8_9GAMM</name>
<feature type="region of interest" description="Disordered" evidence="1">
    <location>
        <begin position="128"/>
        <end position="163"/>
    </location>
</feature>
<evidence type="ECO:0000313" key="3">
    <source>
        <dbReference type="EMBL" id="PSF09180.1"/>
    </source>
</evidence>
<feature type="domain" description="Type 4 fimbrial biogenesis protein PilX N-terminal" evidence="2">
    <location>
        <begin position="11"/>
        <end position="61"/>
    </location>
</feature>
<evidence type="ECO:0000256" key="1">
    <source>
        <dbReference type="SAM" id="MobiDB-lite"/>
    </source>
</evidence>
<dbReference type="AlphaFoldDB" id="A0A2T1KGJ8"/>
<proteinExistence type="predicted"/>
<dbReference type="EMBL" id="PXNN01000009">
    <property type="protein sequence ID" value="PSF09180.1"/>
    <property type="molecule type" value="Genomic_DNA"/>
</dbReference>
<keyword evidence="4" id="KW-1185">Reference proteome</keyword>
<reference evidence="3 4" key="1">
    <citation type="submission" date="2018-03" db="EMBL/GenBank/DDBJ databases">
        <title>Marinobacter brunus sp. nov., a marine bacterium of Gamma-proteobacteria isolated from the surface seawater of the South China Sea.</title>
        <authorList>
            <person name="Cheng H."/>
            <person name="Wu Y.-H."/>
            <person name="Xamxidin M."/>
            <person name="Xu X.-W."/>
        </authorList>
    </citation>
    <scope>NUCLEOTIDE SEQUENCE [LARGE SCALE GENOMIC DNA]</scope>
    <source>
        <strain evidence="3 4">JCM 30472</strain>
    </source>
</reference>
<feature type="compositionally biased region" description="Gly residues" evidence="1">
    <location>
        <begin position="149"/>
        <end position="158"/>
    </location>
</feature>
<evidence type="ECO:0000259" key="2">
    <source>
        <dbReference type="Pfam" id="PF14341"/>
    </source>
</evidence>
<accession>A0A2T1KGJ8</accession>
<dbReference type="Proteomes" id="UP000238385">
    <property type="component" value="Unassembled WGS sequence"/>
</dbReference>
<sequence>MWGHTMNFKERGSALLMSLVILLVLSLLATSSMQNSIMQERMSNSAREGVIALEAAEAALRGLEKDLSDLTSLAGFNANNNGWYDTGEAPPALSANTWGSAKVAEAPTVEGLTPEYFIEYRGPVKLKQEQSKGGTGDSLRNLNFEGSGDQAGGGGAAGSGQSDIMGSAESMRIVVMAKGPSDQSRKIIESYYFISAKNVGTEE</sequence>
<evidence type="ECO:0000313" key="4">
    <source>
        <dbReference type="Proteomes" id="UP000238385"/>
    </source>
</evidence>
<gene>
    <name evidence="3" type="ORF">C7H08_06180</name>
</gene>
<dbReference type="Pfam" id="PF14341">
    <property type="entry name" value="PilX_N"/>
    <property type="match status" value="1"/>
</dbReference>
<dbReference type="InterPro" id="IPR025746">
    <property type="entry name" value="PilX_N_dom"/>
</dbReference>
<protein>
    <recommendedName>
        <fullName evidence="2">Type 4 fimbrial biogenesis protein PilX N-terminal domain-containing protein</fullName>
    </recommendedName>
</protein>
<comment type="caution">
    <text evidence="3">The sequence shown here is derived from an EMBL/GenBank/DDBJ whole genome shotgun (WGS) entry which is preliminary data.</text>
</comment>